<dbReference type="EMBL" id="BONE01000069">
    <property type="protein sequence ID" value="GIF76743.1"/>
    <property type="molecule type" value="Genomic_DNA"/>
</dbReference>
<name>A0ABQ4CZP1_9ACTN</name>
<dbReference type="Pfam" id="PF11239">
    <property type="entry name" value="DUF3040"/>
    <property type="match status" value="1"/>
</dbReference>
<comment type="caution">
    <text evidence="2">The sequence shown here is derived from an EMBL/GenBank/DDBJ whole genome shotgun (WGS) entry which is preliminary data.</text>
</comment>
<proteinExistence type="predicted"/>
<keyword evidence="1" id="KW-1133">Transmembrane helix</keyword>
<organism evidence="2 3">
    <name type="scientific">Asanoa siamensis</name>
    <dbReference type="NCBI Taxonomy" id="926357"/>
    <lineage>
        <taxon>Bacteria</taxon>
        <taxon>Bacillati</taxon>
        <taxon>Actinomycetota</taxon>
        <taxon>Actinomycetes</taxon>
        <taxon>Micromonosporales</taxon>
        <taxon>Micromonosporaceae</taxon>
        <taxon>Asanoa</taxon>
    </lineage>
</organism>
<dbReference type="Proteomes" id="UP000604117">
    <property type="component" value="Unassembled WGS sequence"/>
</dbReference>
<gene>
    <name evidence="2" type="ORF">Asi02nite_62610</name>
</gene>
<evidence type="ECO:0000256" key="1">
    <source>
        <dbReference type="SAM" id="Phobius"/>
    </source>
</evidence>
<keyword evidence="1" id="KW-0472">Membrane</keyword>
<dbReference type="RefSeq" id="WP_203717610.1">
    <property type="nucleotide sequence ID" value="NZ_BONE01000069.1"/>
</dbReference>
<accession>A0ABQ4CZP1</accession>
<feature type="transmembrane region" description="Helical" evidence="1">
    <location>
        <begin position="65"/>
        <end position="83"/>
    </location>
</feature>
<evidence type="ECO:0000313" key="3">
    <source>
        <dbReference type="Proteomes" id="UP000604117"/>
    </source>
</evidence>
<reference evidence="2 3" key="1">
    <citation type="submission" date="2021-01" db="EMBL/GenBank/DDBJ databases">
        <title>Whole genome shotgun sequence of Asanoa siamensis NBRC 107932.</title>
        <authorList>
            <person name="Komaki H."/>
            <person name="Tamura T."/>
        </authorList>
    </citation>
    <scope>NUCLEOTIDE SEQUENCE [LARGE SCALE GENOMIC DNA]</scope>
    <source>
        <strain evidence="2 3">NBRC 107932</strain>
    </source>
</reference>
<evidence type="ECO:0000313" key="2">
    <source>
        <dbReference type="EMBL" id="GIF76743.1"/>
    </source>
</evidence>
<sequence>MAVLSQGDRQRLAEIERYLAAEDPRFARRMRGKSRQWTRLVVPIVIIVALVALTPLFLITWDRPGVAALGVCAALATLTWMVGRTAGPRWRRRS</sequence>
<dbReference type="InterPro" id="IPR021401">
    <property type="entry name" value="DUF3040"/>
</dbReference>
<protein>
    <recommendedName>
        <fullName evidence="4">DUF3040 family protein</fullName>
    </recommendedName>
</protein>
<evidence type="ECO:0008006" key="4">
    <source>
        <dbReference type="Google" id="ProtNLM"/>
    </source>
</evidence>
<keyword evidence="1" id="KW-0812">Transmembrane</keyword>
<keyword evidence="3" id="KW-1185">Reference proteome</keyword>
<feature type="transmembrane region" description="Helical" evidence="1">
    <location>
        <begin position="37"/>
        <end position="59"/>
    </location>
</feature>